<evidence type="ECO:0000256" key="1">
    <source>
        <dbReference type="SAM" id="MobiDB-lite"/>
    </source>
</evidence>
<comment type="caution">
    <text evidence="2">The sequence shown here is derived from an EMBL/GenBank/DDBJ whole genome shotgun (WGS) entry which is preliminary data.</text>
</comment>
<gene>
    <name evidence="2" type="ORF">HaLaN_23065</name>
</gene>
<keyword evidence="3" id="KW-1185">Reference proteome</keyword>
<feature type="non-terminal residue" evidence="2">
    <location>
        <position position="119"/>
    </location>
</feature>
<name>A0A699ZT87_HAELA</name>
<proteinExistence type="predicted"/>
<evidence type="ECO:0000313" key="2">
    <source>
        <dbReference type="EMBL" id="GFH25145.1"/>
    </source>
</evidence>
<dbReference type="Proteomes" id="UP000485058">
    <property type="component" value="Unassembled WGS sequence"/>
</dbReference>
<organism evidence="2 3">
    <name type="scientific">Haematococcus lacustris</name>
    <name type="common">Green alga</name>
    <name type="synonym">Haematococcus pluvialis</name>
    <dbReference type="NCBI Taxonomy" id="44745"/>
    <lineage>
        <taxon>Eukaryota</taxon>
        <taxon>Viridiplantae</taxon>
        <taxon>Chlorophyta</taxon>
        <taxon>core chlorophytes</taxon>
        <taxon>Chlorophyceae</taxon>
        <taxon>CS clade</taxon>
        <taxon>Chlamydomonadales</taxon>
        <taxon>Haematococcaceae</taxon>
        <taxon>Haematococcus</taxon>
    </lineage>
</organism>
<protein>
    <submittedName>
        <fullName evidence="2">Serine threonine isoform A</fullName>
    </submittedName>
</protein>
<accession>A0A699ZT87</accession>
<feature type="region of interest" description="Disordered" evidence="1">
    <location>
        <begin position="1"/>
        <end position="58"/>
    </location>
</feature>
<feature type="non-terminal residue" evidence="2">
    <location>
        <position position="1"/>
    </location>
</feature>
<dbReference type="AlphaFoldDB" id="A0A699ZT87"/>
<feature type="compositionally biased region" description="Low complexity" evidence="1">
    <location>
        <begin position="27"/>
        <end position="40"/>
    </location>
</feature>
<reference evidence="2 3" key="1">
    <citation type="submission" date="2020-02" db="EMBL/GenBank/DDBJ databases">
        <title>Draft genome sequence of Haematococcus lacustris strain NIES-144.</title>
        <authorList>
            <person name="Morimoto D."/>
            <person name="Nakagawa S."/>
            <person name="Yoshida T."/>
            <person name="Sawayama S."/>
        </authorList>
    </citation>
    <scope>NUCLEOTIDE SEQUENCE [LARGE SCALE GENOMIC DNA]</scope>
    <source>
        <strain evidence="2 3">NIES-144</strain>
    </source>
</reference>
<evidence type="ECO:0000313" key="3">
    <source>
        <dbReference type="Proteomes" id="UP000485058"/>
    </source>
</evidence>
<sequence>PGGEAVVLGLDPVGSEGAGGELGGGPAASAPAVGGLPPAGAAGGADLDRGDMEEDDMDPRTLEAAAARLAQYTSDQPVGNLPLQQWADIYKETGAEEVCSDAGCDLVMQQEEWTQARER</sequence>
<feature type="compositionally biased region" description="Gly residues" evidence="1">
    <location>
        <begin position="16"/>
        <end position="26"/>
    </location>
</feature>
<dbReference type="EMBL" id="BLLF01002732">
    <property type="protein sequence ID" value="GFH25145.1"/>
    <property type="molecule type" value="Genomic_DNA"/>
</dbReference>